<dbReference type="AlphaFoldDB" id="A0A4Z2BXI4"/>
<dbReference type="InterPro" id="IPR008983">
    <property type="entry name" value="Tumour_necrosis_fac-like_dom"/>
</dbReference>
<organism evidence="1 2">
    <name type="scientific">Takifugu bimaculatus</name>
    <dbReference type="NCBI Taxonomy" id="433685"/>
    <lineage>
        <taxon>Eukaryota</taxon>
        <taxon>Metazoa</taxon>
        <taxon>Chordata</taxon>
        <taxon>Craniata</taxon>
        <taxon>Vertebrata</taxon>
        <taxon>Euteleostomi</taxon>
        <taxon>Actinopterygii</taxon>
        <taxon>Neopterygii</taxon>
        <taxon>Teleostei</taxon>
        <taxon>Neoteleostei</taxon>
        <taxon>Acanthomorphata</taxon>
        <taxon>Eupercaria</taxon>
        <taxon>Tetraodontiformes</taxon>
        <taxon>Tetradontoidea</taxon>
        <taxon>Tetraodontidae</taxon>
        <taxon>Takifugu</taxon>
    </lineage>
</organism>
<name>A0A4Z2BXI4_9TELE</name>
<evidence type="ECO:0008006" key="3">
    <source>
        <dbReference type="Google" id="ProtNLM"/>
    </source>
</evidence>
<evidence type="ECO:0000313" key="1">
    <source>
        <dbReference type="EMBL" id="TNM96829.1"/>
    </source>
</evidence>
<sequence length="148" mass="16818">MCFLLFQLPPPDRNYALIKGQMFTYKARKENGKIKWIARHSTNELIEEDTKGLKIKEAGHYFLNLQVTQKTCNRTRGPELTVSIKYNDRKLLLGKINRQTCSTGLLAKVEALARGAILEITEIASEDIDDSEALTHLDIIMLQPRAMA</sequence>
<comment type="caution">
    <text evidence="1">The sequence shown here is derived from an EMBL/GenBank/DDBJ whole genome shotgun (WGS) entry which is preliminary data.</text>
</comment>
<dbReference type="EMBL" id="SWLE01000008">
    <property type="protein sequence ID" value="TNM96829.1"/>
    <property type="molecule type" value="Genomic_DNA"/>
</dbReference>
<protein>
    <recommendedName>
        <fullName evidence="3">TNF family profile domain-containing protein</fullName>
    </recommendedName>
</protein>
<reference evidence="1 2" key="1">
    <citation type="submission" date="2019-04" db="EMBL/GenBank/DDBJ databases">
        <title>The sequence and de novo assembly of Takifugu bimaculatus genome using PacBio and Hi-C technologies.</title>
        <authorList>
            <person name="Xu P."/>
            <person name="Liu B."/>
            <person name="Zhou Z."/>
        </authorList>
    </citation>
    <scope>NUCLEOTIDE SEQUENCE [LARGE SCALE GENOMIC DNA]</scope>
    <source>
        <strain evidence="1">TB-2018</strain>
        <tissue evidence="1">Muscle</tissue>
    </source>
</reference>
<evidence type="ECO:0000313" key="2">
    <source>
        <dbReference type="Proteomes" id="UP000516260"/>
    </source>
</evidence>
<gene>
    <name evidence="1" type="ORF">fugu_014985</name>
</gene>
<proteinExistence type="predicted"/>
<dbReference type="Gene3D" id="2.60.120.40">
    <property type="match status" value="1"/>
</dbReference>
<keyword evidence="2" id="KW-1185">Reference proteome</keyword>
<dbReference type="Proteomes" id="UP000516260">
    <property type="component" value="Chromosome 16"/>
</dbReference>
<accession>A0A4Z2BXI4</accession>